<dbReference type="RefSeq" id="WP_103730519.1">
    <property type="nucleotide sequence ID" value="NZ_FXUI01000007.1"/>
</dbReference>
<evidence type="ECO:0000313" key="1">
    <source>
        <dbReference type="EMBL" id="SMP74644.1"/>
    </source>
</evidence>
<evidence type="ECO:0000313" key="2">
    <source>
        <dbReference type="Proteomes" id="UP001157910"/>
    </source>
</evidence>
<organism evidence="1 2">
    <name type="scientific">Novosphingobium panipatense</name>
    <dbReference type="NCBI Taxonomy" id="428991"/>
    <lineage>
        <taxon>Bacteria</taxon>
        <taxon>Pseudomonadati</taxon>
        <taxon>Pseudomonadota</taxon>
        <taxon>Alphaproteobacteria</taxon>
        <taxon>Sphingomonadales</taxon>
        <taxon>Sphingomonadaceae</taxon>
        <taxon>Novosphingobium</taxon>
    </lineage>
</organism>
<reference evidence="1 2" key="1">
    <citation type="submission" date="2017-05" db="EMBL/GenBank/DDBJ databases">
        <authorList>
            <person name="Varghese N."/>
            <person name="Submissions S."/>
        </authorList>
    </citation>
    <scope>NUCLEOTIDE SEQUENCE [LARGE SCALE GENOMIC DNA]</scope>
    <source>
        <strain evidence="1 2">SM16</strain>
    </source>
</reference>
<dbReference type="Pfam" id="PF05164">
    <property type="entry name" value="ZapA"/>
    <property type="match status" value="1"/>
</dbReference>
<keyword evidence="2" id="KW-1185">Reference proteome</keyword>
<name>A0ABY1QLD9_9SPHN</name>
<keyword evidence="1" id="KW-0131">Cell cycle</keyword>
<proteinExistence type="predicted"/>
<sequence length="102" mass="10711">MGNVTLSIGSREFTLACSDGEEGHIRRLGEVVDAKVAAAGAVGQTESRMLLFAALMLADELHELRVRPAVSAIPDEVGERLAALAARVENLADLLESDAPNA</sequence>
<dbReference type="Proteomes" id="UP001157910">
    <property type="component" value="Unassembled WGS sequence"/>
</dbReference>
<gene>
    <name evidence="1" type="ORF">SAMN06296065_107130</name>
</gene>
<dbReference type="InterPro" id="IPR036192">
    <property type="entry name" value="Cell_div_ZapA-like_sf"/>
</dbReference>
<protein>
    <submittedName>
        <fullName evidence="1">Cell division protein ZapA</fullName>
    </submittedName>
</protein>
<dbReference type="InterPro" id="IPR007838">
    <property type="entry name" value="Cell_div_ZapA-like"/>
</dbReference>
<comment type="caution">
    <text evidence="1">The sequence shown here is derived from an EMBL/GenBank/DDBJ whole genome shotgun (WGS) entry which is preliminary data.</text>
</comment>
<keyword evidence="1" id="KW-0132">Cell division</keyword>
<dbReference type="EMBL" id="FXUI01000007">
    <property type="protein sequence ID" value="SMP74644.1"/>
    <property type="molecule type" value="Genomic_DNA"/>
</dbReference>
<dbReference type="GO" id="GO:0051301">
    <property type="term" value="P:cell division"/>
    <property type="evidence" value="ECO:0007669"/>
    <property type="project" value="UniProtKB-KW"/>
</dbReference>
<accession>A0ABY1QLD9</accession>
<dbReference type="SUPFAM" id="SSF102829">
    <property type="entry name" value="Cell division protein ZapA-like"/>
    <property type="match status" value="1"/>
</dbReference>